<keyword evidence="1" id="KW-0378">Hydrolase</keyword>
<sequence>GFRTCVVSNAWVDDSPWRALTAALQQRLRSHFQALLESARIGAATPQPEAFQAALRALGARPHEV</sequence>
<keyword evidence="2" id="KW-1185">Reference proteome</keyword>
<gene>
    <name evidence="1" type="primary">Ephx2</name>
    <name evidence="1" type="ORF">PASAMO_R05673</name>
</gene>
<evidence type="ECO:0000313" key="2">
    <source>
        <dbReference type="Proteomes" id="UP000625584"/>
    </source>
</evidence>
<protein>
    <submittedName>
        <fullName evidence="1">HYES hydrolase</fullName>
    </submittedName>
</protein>
<dbReference type="InterPro" id="IPR036412">
    <property type="entry name" value="HAD-like_sf"/>
</dbReference>
<proteinExistence type="predicted"/>
<feature type="non-terminal residue" evidence="1">
    <location>
        <position position="1"/>
    </location>
</feature>
<accession>A0A852DX25</accession>
<dbReference type="SUPFAM" id="SSF56784">
    <property type="entry name" value="HAD-like"/>
    <property type="match status" value="1"/>
</dbReference>
<evidence type="ECO:0000313" key="1">
    <source>
        <dbReference type="EMBL" id="NXP95271.1"/>
    </source>
</evidence>
<name>A0A852DX25_PASAF</name>
<dbReference type="Proteomes" id="UP000625584">
    <property type="component" value="Unassembled WGS sequence"/>
</dbReference>
<reference evidence="1" key="1">
    <citation type="submission" date="2019-09" db="EMBL/GenBank/DDBJ databases">
        <title>Bird 10,000 Genomes (B10K) Project - Family phase.</title>
        <authorList>
            <person name="Zhang G."/>
        </authorList>
    </citation>
    <scope>NUCLEOTIDE SEQUENCE</scope>
    <source>
        <strain evidence="1">OUT-0017</strain>
        <tissue evidence="1">Muscle</tissue>
    </source>
</reference>
<organism evidence="1 2">
    <name type="scientific">Passerina amoena</name>
    <name type="common">Lazuli bunting</name>
    <dbReference type="NCBI Taxonomy" id="142471"/>
    <lineage>
        <taxon>Eukaryota</taxon>
        <taxon>Metazoa</taxon>
        <taxon>Chordata</taxon>
        <taxon>Craniata</taxon>
        <taxon>Vertebrata</taxon>
        <taxon>Euteleostomi</taxon>
        <taxon>Archelosauria</taxon>
        <taxon>Archosauria</taxon>
        <taxon>Dinosauria</taxon>
        <taxon>Saurischia</taxon>
        <taxon>Theropoda</taxon>
        <taxon>Coelurosauria</taxon>
        <taxon>Aves</taxon>
        <taxon>Neognathae</taxon>
        <taxon>Neoaves</taxon>
        <taxon>Telluraves</taxon>
        <taxon>Australaves</taxon>
        <taxon>Passeriformes</taxon>
        <taxon>Cardinalidae</taxon>
        <taxon>Passerina</taxon>
    </lineage>
</organism>
<dbReference type="Gene3D" id="3.40.50.1000">
    <property type="entry name" value="HAD superfamily/HAD-like"/>
    <property type="match status" value="1"/>
</dbReference>
<feature type="non-terminal residue" evidence="1">
    <location>
        <position position="65"/>
    </location>
</feature>
<dbReference type="AlphaFoldDB" id="A0A852DX25"/>
<dbReference type="InterPro" id="IPR023214">
    <property type="entry name" value="HAD_sf"/>
</dbReference>
<comment type="caution">
    <text evidence="1">The sequence shown here is derived from an EMBL/GenBank/DDBJ whole genome shotgun (WGS) entry which is preliminary data.</text>
</comment>
<dbReference type="EMBL" id="WBNP01040105">
    <property type="protein sequence ID" value="NXP95271.1"/>
    <property type="molecule type" value="Genomic_DNA"/>
</dbReference>
<dbReference type="GO" id="GO:0016787">
    <property type="term" value="F:hydrolase activity"/>
    <property type="evidence" value="ECO:0007669"/>
    <property type="project" value="UniProtKB-KW"/>
</dbReference>